<feature type="transmembrane region" description="Helical" evidence="2">
    <location>
        <begin position="21"/>
        <end position="41"/>
    </location>
</feature>
<feature type="compositionally biased region" description="Low complexity" evidence="1">
    <location>
        <begin position="250"/>
        <end position="263"/>
    </location>
</feature>
<feature type="compositionally biased region" description="Low complexity" evidence="1">
    <location>
        <begin position="491"/>
        <end position="510"/>
    </location>
</feature>
<feature type="compositionally biased region" description="Pro residues" evidence="1">
    <location>
        <begin position="1"/>
        <end position="12"/>
    </location>
</feature>
<feature type="region of interest" description="Disordered" evidence="1">
    <location>
        <begin position="1"/>
        <end position="20"/>
    </location>
</feature>
<sequence>MNPQRMPRPSPESGPGLSRRAQGGVVAGALVLLPLIAVVGGDALRAALDFASGVLSLVSLSASVAWGLIATDRLLLSPRHRLLAQAVHRTTAISSLAFLLLHVTVKVSLGHVALIGALIPFSLGVTSTEALIGFGSLAGLLMVVAGTTGALRSALAGNVRTAGRWRPLHMLAYPAWCFALVHGLYTGRPAAGWVVAMYSLALLGVAAVVSLRLLPPPLKRTIAARITTLTGSADSPTAEEQFRRNLSASPLPGASGLAGMPGPAAGGGRADRTAGRRGGMSPQGAFGRFEQEIRRESPLEQTRVQAPRIEAPSPQLYEVPPPAEAGPDGAAPGTGPGPGRGIAAAYRAVSLSGDRADRGAPQSDAPGAPLAERVPMTEELPIVSEPGAAKSGLWPTPSPPPPTPASPSSAAQGTASAYGAFGAPGDSGASAAAPGGPASYETPPTPSYDTPYGAAAGVTAPYGAAGGSSEAAYGDSPYGSSYAPGGGGYDGPSPFDPSGSPFGASSDSPFNAPLDPDPTPRPSGVFDETAPLPGPLFPPPAGEPWHAPAGERP</sequence>
<keyword evidence="4" id="KW-1185">Reference proteome</keyword>
<protein>
    <submittedName>
        <fullName evidence="3">Ferric reductase-like transmembrane domain-containing protein</fullName>
    </submittedName>
</protein>
<feature type="compositionally biased region" description="Low complexity" evidence="1">
    <location>
        <begin position="450"/>
        <end position="483"/>
    </location>
</feature>
<dbReference type="EMBL" id="JARWBG010000025">
    <property type="protein sequence ID" value="MDH2391241.1"/>
    <property type="molecule type" value="Genomic_DNA"/>
</dbReference>
<feature type="transmembrane region" description="Helical" evidence="2">
    <location>
        <begin position="191"/>
        <end position="214"/>
    </location>
</feature>
<feature type="transmembrane region" description="Helical" evidence="2">
    <location>
        <begin position="96"/>
        <end position="119"/>
    </location>
</feature>
<feature type="compositionally biased region" description="Basic and acidic residues" evidence="1">
    <location>
        <begin position="289"/>
        <end position="298"/>
    </location>
</feature>
<feature type="region of interest" description="Disordered" evidence="1">
    <location>
        <begin position="233"/>
        <end position="553"/>
    </location>
</feature>
<keyword evidence="2" id="KW-0472">Membrane</keyword>
<comment type="caution">
    <text evidence="3">The sequence shown here is derived from an EMBL/GenBank/DDBJ whole genome shotgun (WGS) entry which is preliminary data.</text>
</comment>
<feature type="compositionally biased region" description="Pro residues" evidence="1">
    <location>
        <begin position="532"/>
        <end position="542"/>
    </location>
</feature>
<feature type="transmembrane region" description="Helical" evidence="2">
    <location>
        <begin position="167"/>
        <end position="185"/>
    </location>
</feature>
<feature type="transmembrane region" description="Helical" evidence="2">
    <location>
        <begin position="131"/>
        <end position="155"/>
    </location>
</feature>
<name>A0ABT6HR90_9ACTN</name>
<accession>A0ABT6HR90</accession>
<organism evidence="3 4">
    <name type="scientific">Streptomyces chengmaiensis</name>
    <dbReference type="NCBI Taxonomy" id="3040919"/>
    <lineage>
        <taxon>Bacteria</taxon>
        <taxon>Bacillati</taxon>
        <taxon>Actinomycetota</taxon>
        <taxon>Actinomycetes</taxon>
        <taxon>Kitasatosporales</taxon>
        <taxon>Streptomycetaceae</taxon>
        <taxon>Streptomyces</taxon>
    </lineage>
</organism>
<evidence type="ECO:0000256" key="1">
    <source>
        <dbReference type="SAM" id="MobiDB-lite"/>
    </source>
</evidence>
<evidence type="ECO:0000313" key="4">
    <source>
        <dbReference type="Proteomes" id="UP001223144"/>
    </source>
</evidence>
<reference evidence="3 4" key="1">
    <citation type="submission" date="2023-04" db="EMBL/GenBank/DDBJ databases">
        <title>Streptomyces chengmaiensis sp. nov. isolated from the stem of mangrove plant in Hainan.</title>
        <authorList>
            <person name="Huang X."/>
            <person name="Zhou S."/>
            <person name="Chu X."/>
            <person name="Xie Y."/>
            <person name="Lin Y."/>
        </authorList>
    </citation>
    <scope>NUCLEOTIDE SEQUENCE [LARGE SCALE GENOMIC DNA]</scope>
    <source>
        <strain evidence="3 4">HNM0663</strain>
    </source>
</reference>
<dbReference type="Proteomes" id="UP001223144">
    <property type="component" value="Unassembled WGS sequence"/>
</dbReference>
<keyword evidence="2" id="KW-1133">Transmembrane helix</keyword>
<feature type="transmembrane region" description="Helical" evidence="2">
    <location>
        <begin position="53"/>
        <end position="75"/>
    </location>
</feature>
<gene>
    <name evidence="3" type="ORF">QCN29_21140</name>
</gene>
<keyword evidence="2" id="KW-0812">Transmembrane</keyword>
<feature type="compositionally biased region" description="Pro residues" evidence="1">
    <location>
        <begin position="396"/>
        <end position="405"/>
    </location>
</feature>
<proteinExistence type="predicted"/>
<feature type="compositionally biased region" description="Low complexity" evidence="1">
    <location>
        <begin position="406"/>
        <end position="439"/>
    </location>
</feature>
<evidence type="ECO:0000256" key="2">
    <source>
        <dbReference type="SAM" id="Phobius"/>
    </source>
</evidence>
<evidence type="ECO:0000313" key="3">
    <source>
        <dbReference type="EMBL" id="MDH2391241.1"/>
    </source>
</evidence>